<dbReference type="Pfam" id="PF03786">
    <property type="entry name" value="UxuA"/>
    <property type="match status" value="1"/>
</dbReference>
<keyword evidence="12" id="KW-1185">Reference proteome</keyword>
<gene>
    <name evidence="11" type="ORF">K8352_18600</name>
</gene>
<comment type="function">
    <text evidence="4">Catalyzes the dehydration of D-mannonate.</text>
</comment>
<comment type="pathway">
    <text evidence="5">Carbohydrate metabolism; pentose and glucuronate interconversion.</text>
</comment>
<reference evidence="11" key="1">
    <citation type="submission" date="2023-02" db="EMBL/GenBank/DDBJ databases">
        <title>Genome of Flavobacteriaceae gen. nov. sp. strain F89.</title>
        <authorList>
            <person name="Wang Y."/>
        </authorList>
    </citation>
    <scope>NUCLEOTIDE SEQUENCE</scope>
    <source>
        <strain evidence="11">F89</strain>
    </source>
</reference>
<comment type="cofactor">
    <cofactor evidence="2">
        <name>Mn(2+)</name>
        <dbReference type="ChEBI" id="CHEBI:29035"/>
    </cofactor>
</comment>
<dbReference type="InterPro" id="IPR004628">
    <property type="entry name" value="Man_deHydtase"/>
</dbReference>
<dbReference type="GO" id="GO:0042840">
    <property type="term" value="P:D-glucuronate catabolic process"/>
    <property type="evidence" value="ECO:0007669"/>
    <property type="project" value="TreeGrafter"/>
</dbReference>
<evidence type="ECO:0000256" key="2">
    <source>
        <dbReference type="ARBA" id="ARBA00001936"/>
    </source>
</evidence>
<dbReference type="RefSeq" id="WP_317903915.1">
    <property type="nucleotide sequence ID" value="NZ_JAIRBC010000045.1"/>
</dbReference>
<evidence type="ECO:0000313" key="12">
    <source>
        <dbReference type="Proteomes" id="UP001200642"/>
    </source>
</evidence>
<dbReference type="PANTHER" id="PTHR30387">
    <property type="entry name" value="MANNONATE DEHYDRATASE"/>
    <property type="match status" value="1"/>
</dbReference>
<name>A0AAE3JQ48_9FLAO</name>
<proteinExistence type="inferred from homology"/>
<dbReference type="AlphaFoldDB" id="A0AAE3JQ48"/>
<dbReference type="EC" id="4.2.1.8" evidence="7"/>
<dbReference type="GO" id="GO:0008198">
    <property type="term" value="F:ferrous iron binding"/>
    <property type="evidence" value="ECO:0007669"/>
    <property type="project" value="TreeGrafter"/>
</dbReference>
<organism evidence="11 12">
    <name type="scientific">Cerina litoralis</name>
    <dbReference type="NCBI Taxonomy" id="2874477"/>
    <lineage>
        <taxon>Bacteria</taxon>
        <taxon>Pseudomonadati</taxon>
        <taxon>Bacteroidota</taxon>
        <taxon>Flavobacteriia</taxon>
        <taxon>Flavobacteriales</taxon>
        <taxon>Flavobacteriaceae</taxon>
        <taxon>Cerina</taxon>
    </lineage>
</organism>
<dbReference type="SUPFAM" id="SSF51658">
    <property type="entry name" value="Xylose isomerase-like"/>
    <property type="match status" value="1"/>
</dbReference>
<comment type="catalytic activity">
    <reaction evidence="1">
        <text>D-mannonate = 2-dehydro-3-deoxy-D-gluconate + H2O</text>
        <dbReference type="Rhea" id="RHEA:20097"/>
        <dbReference type="ChEBI" id="CHEBI:15377"/>
        <dbReference type="ChEBI" id="CHEBI:17767"/>
        <dbReference type="ChEBI" id="CHEBI:57990"/>
        <dbReference type="EC" id="4.2.1.8"/>
    </reaction>
</comment>
<comment type="similarity">
    <text evidence="6">Belongs to the mannonate dehydratase family.</text>
</comment>
<evidence type="ECO:0000313" key="11">
    <source>
        <dbReference type="EMBL" id="MCG2462780.1"/>
    </source>
</evidence>
<dbReference type="Proteomes" id="UP001200642">
    <property type="component" value="Unassembled WGS sequence"/>
</dbReference>
<keyword evidence="9" id="KW-0464">Manganese</keyword>
<protein>
    <recommendedName>
        <fullName evidence="7">mannonate dehydratase</fullName>
        <ecNumber evidence="7">4.2.1.8</ecNumber>
    </recommendedName>
</protein>
<dbReference type="GO" id="GO:0030145">
    <property type="term" value="F:manganese ion binding"/>
    <property type="evidence" value="ECO:0007669"/>
    <property type="project" value="TreeGrafter"/>
</dbReference>
<sequence length="354" mass="39881">MIKLGLGLYKSLLNGRNFDFAKQAGATHLVVQLVDYIKGGGNPTLADNYLNGWGTTYNHGKLWEYDDLVRLKREVESHGLAWEAIENFDPSHWFDILLDGPKRDQQMSNLKYMVSNIGRAGIPLLGYYFSIAGVWGWTSKVFGRGNPMTVGFKAEDIDTNLPIKNGMVWNMTYDPDAPEEYLPQISREEMWDRLTWFLHEILPVAEASGVKMLAHPDDPPVSELRNSARLFYTIPEYEKLLKVSDSPSNGFEFCMGTLQEMPGSEVLKTLDKYSAAGKIGYIHFRNVKGKVPDYREVFVDEGDLDMAAAVKILKKNDYNGVLIPDHSPAMSCDAPWHASMAYAMGYMKALIDTV</sequence>
<keyword evidence="10 11" id="KW-0456">Lyase</keyword>
<dbReference type="PANTHER" id="PTHR30387:SF2">
    <property type="entry name" value="MANNONATE DEHYDRATASE"/>
    <property type="match status" value="1"/>
</dbReference>
<dbReference type="InterPro" id="IPR036237">
    <property type="entry name" value="Xyl_isomerase-like_sf"/>
</dbReference>
<keyword evidence="8" id="KW-0408">Iron</keyword>
<dbReference type="GO" id="GO:0008927">
    <property type="term" value="F:mannonate dehydratase activity"/>
    <property type="evidence" value="ECO:0007669"/>
    <property type="project" value="UniProtKB-EC"/>
</dbReference>
<evidence type="ECO:0000256" key="4">
    <source>
        <dbReference type="ARBA" id="ARBA00002713"/>
    </source>
</evidence>
<comment type="cofactor">
    <cofactor evidence="3">
        <name>Fe(2+)</name>
        <dbReference type="ChEBI" id="CHEBI:29033"/>
    </cofactor>
</comment>
<dbReference type="EMBL" id="JAIRBC010000045">
    <property type="protein sequence ID" value="MCG2462780.1"/>
    <property type="molecule type" value="Genomic_DNA"/>
</dbReference>
<comment type="caution">
    <text evidence="11">The sequence shown here is derived from an EMBL/GenBank/DDBJ whole genome shotgun (WGS) entry which is preliminary data.</text>
</comment>
<evidence type="ECO:0000256" key="5">
    <source>
        <dbReference type="ARBA" id="ARBA00004892"/>
    </source>
</evidence>
<evidence type="ECO:0000256" key="9">
    <source>
        <dbReference type="ARBA" id="ARBA00023211"/>
    </source>
</evidence>
<evidence type="ECO:0000256" key="7">
    <source>
        <dbReference type="ARBA" id="ARBA00012927"/>
    </source>
</evidence>
<evidence type="ECO:0000256" key="3">
    <source>
        <dbReference type="ARBA" id="ARBA00001954"/>
    </source>
</evidence>
<evidence type="ECO:0000256" key="1">
    <source>
        <dbReference type="ARBA" id="ARBA00001794"/>
    </source>
</evidence>
<dbReference type="Gene3D" id="3.20.20.150">
    <property type="entry name" value="Divalent-metal-dependent TIM barrel enzymes"/>
    <property type="match status" value="1"/>
</dbReference>
<accession>A0AAE3JQ48</accession>
<evidence type="ECO:0000256" key="8">
    <source>
        <dbReference type="ARBA" id="ARBA00023004"/>
    </source>
</evidence>
<evidence type="ECO:0000256" key="10">
    <source>
        <dbReference type="ARBA" id="ARBA00023239"/>
    </source>
</evidence>
<evidence type="ECO:0000256" key="6">
    <source>
        <dbReference type="ARBA" id="ARBA00007389"/>
    </source>
</evidence>